<dbReference type="EMBL" id="DVJN01000235">
    <property type="protein sequence ID" value="HIS93807.1"/>
    <property type="molecule type" value="Genomic_DNA"/>
</dbReference>
<evidence type="ECO:0000256" key="1">
    <source>
        <dbReference type="ARBA" id="ARBA00006484"/>
    </source>
</evidence>
<comment type="caution">
    <text evidence="3">The sequence shown here is derived from an EMBL/GenBank/DDBJ whole genome shotgun (WGS) entry which is preliminary data.</text>
</comment>
<dbReference type="InterPro" id="IPR036291">
    <property type="entry name" value="NAD(P)-bd_dom_sf"/>
</dbReference>
<dbReference type="InterPro" id="IPR002347">
    <property type="entry name" value="SDR_fam"/>
</dbReference>
<dbReference type="Pfam" id="PF00106">
    <property type="entry name" value="adh_short"/>
    <property type="match status" value="1"/>
</dbReference>
<evidence type="ECO:0000313" key="3">
    <source>
        <dbReference type="EMBL" id="HIS93807.1"/>
    </source>
</evidence>
<protein>
    <submittedName>
        <fullName evidence="3">SDR family NAD(P)-dependent oxidoreductase</fullName>
    </submittedName>
</protein>
<name>A0A9D1K7J5_9FIRM</name>
<dbReference type="InterPro" id="IPR050259">
    <property type="entry name" value="SDR"/>
</dbReference>
<feature type="non-terminal residue" evidence="3">
    <location>
        <position position="55"/>
    </location>
</feature>
<sequence length="55" mass="5575">MGKRALITGSSRGIGSAIALELARGGADIAVHCASNLERAREVAAQIASLGRKAE</sequence>
<dbReference type="Proteomes" id="UP000824140">
    <property type="component" value="Unassembled WGS sequence"/>
</dbReference>
<gene>
    <name evidence="3" type="ORF">IAA84_12400</name>
</gene>
<organism evidence="3 4">
    <name type="scientific">Candidatus Alectryocaccomicrobium excrementavium</name>
    <dbReference type="NCBI Taxonomy" id="2840668"/>
    <lineage>
        <taxon>Bacteria</taxon>
        <taxon>Bacillati</taxon>
        <taxon>Bacillota</taxon>
        <taxon>Clostridia</taxon>
        <taxon>Candidatus Alectryocaccomicrobium</taxon>
    </lineage>
</organism>
<dbReference type="Gene3D" id="3.40.50.720">
    <property type="entry name" value="NAD(P)-binding Rossmann-like Domain"/>
    <property type="match status" value="1"/>
</dbReference>
<evidence type="ECO:0000313" key="4">
    <source>
        <dbReference type="Proteomes" id="UP000824140"/>
    </source>
</evidence>
<dbReference type="PANTHER" id="PTHR42879:SF2">
    <property type="entry name" value="3-OXOACYL-[ACYL-CARRIER-PROTEIN] REDUCTASE FABG"/>
    <property type="match status" value="1"/>
</dbReference>
<dbReference type="SUPFAM" id="SSF51735">
    <property type="entry name" value="NAD(P)-binding Rossmann-fold domains"/>
    <property type="match status" value="1"/>
</dbReference>
<reference evidence="3" key="2">
    <citation type="journal article" date="2021" name="PeerJ">
        <title>Extensive microbial diversity within the chicken gut microbiome revealed by metagenomics and culture.</title>
        <authorList>
            <person name="Gilroy R."/>
            <person name="Ravi A."/>
            <person name="Getino M."/>
            <person name="Pursley I."/>
            <person name="Horton D.L."/>
            <person name="Alikhan N.F."/>
            <person name="Baker D."/>
            <person name="Gharbi K."/>
            <person name="Hall N."/>
            <person name="Watson M."/>
            <person name="Adriaenssens E.M."/>
            <person name="Foster-Nyarko E."/>
            <person name="Jarju S."/>
            <person name="Secka A."/>
            <person name="Antonio M."/>
            <person name="Oren A."/>
            <person name="Chaudhuri R.R."/>
            <person name="La Ragione R."/>
            <person name="Hildebrand F."/>
            <person name="Pallen M.J."/>
        </authorList>
    </citation>
    <scope>NUCLEOTIDE SEQUENCE</scope>
    <source>
        <strain evidence="3">13766</strain>
    </source>
</reference>
<dbReference type="PANTHER" id="PTHR42879">
    <property type="entry name" value="3-OXOACYL-(ACYL-CARRIER-PROTEIN) REDUCTASE"/>
    <property type="match status" value="1"/>
</dbReference>
<reference evidence="3" key="1">
    <citation type="submission" date="2020-10" db="EMBL/GenBank/DDBJ databases">
        <authorList>
            <person name="Gilroy R."/>
        </authorList>
    </citation>
    <scope>NUCLEOTIDE SEQUENCE</scope>
    <source>
        <strain evidence="3">13766</strain>
    </source>
</reference>
<accession>A0A9D1K7J5</accession>
<dbReference type="AlphaFoldDB" id="A0A9D1K7J5"/>
<proteinExistence type="inferred from homology"/>
<comment type="similarity">
    <text evidence="1">Belongs to the short-chain dehydrogenases/reductases (SDR) family.</text>
</comment>
<dbReference type="GO" id="GO:0008202">
    <property type="term" value="P:steroid metabolic process"/>
    <property type="evidence" value="ECO:0007669"/>
    <property type="project" value="UniProtKB-KW"/>
</dbReference>
<keyword evidence="2" id="KW-0443">Lipid metabolism</keyword>
<evidence type="ECO:0000256" key="2">
    <source>
        <dbReference type="ARBA" id="ARBA00023221"/>
    </source>
</evidence>
<keyword evidence="2" id="KW-0753">Steroid metabolism</keyword>